<gene>
    <name evidence="1" type="ORF">FXF65_12430</name>
</gene>
<comment type="caution">
    <text evidence="1">The sequence shown here is derived from an EMBL/GenBank/DDBJ whole genome shotgun (WGS) entry which is preliminary data.</text>
</comment>
<organism evidence="1 2">
    <name type="scientific">Actinomadura syzygii</name>
    <dbReference type="NCBI Taxonomy" id="1427538"/>
    <lineage>
        <taxon>Bacteria</taxon>
        <taxon>Bacillati</taxon>
        <taxon>Actinomycetota</taxon>
        <taxon>Actinomycetes</taxon>
        <taxon>Streptosporangiales</taxon>
        <taxon>Thermomonosporaceae</taxon>
        <taxon>Actinomadura</taxon>
    </lineage>
</organism>
<evidence type="ECO:0000313" key="1">
    <source>
        <dbReference type="EMBL" id="TYC16164.1"/>
    </source>
</evidence>
<sequence length="27" mass="2847">MSDLAFVLLTVAVFAALGLLVKGVERL</sequence>
<dbReference type="Proteomes" id="UP000322634">
    <property type="component" value="Unassembled WGS sequence"/>
</dbReference>
<evidence type="ECO:0000313" key="2">
    <source>
        <dbReference type="Proteomes" id="UP000322634"/>
    </source>
</evidence>
<accession>A0A5D0UDN4</accession>
<keyword evidence="2" id="KW-1185">Reference proteome</keyword>
<dbReference type="AlphaFoldDB" id="A0A5D0UDN4"/>
<dbReference type="EMBL" id="VSFF01000004">
    <property type="protein sequence ID" value="TYC16164.1"/>
    <property type="molecule type" value="Genomic_DNA"/>
</dbReference>
<protein>
    <submittedName>
        <fullName evidence="1">Potassium-transporting ATPase</fullName>
    </submittedName>
</protein>
<proteinExistence type="predicted"/>
<reference evidence="1 2" key="1">
    <citation type="submission" date="2019-08" db="EMBL/GenBank/DDBJ databases">
        <title>Actinomadura sp. nov. CYP1-5 isolated from mountain soil.</title>
        <authorList>
            <person name="Songsumanus A."/>
            <person name="Kuncharoen N."/>
            <person name="Kudo T."/>
            <person name="Yuki M."/>
            <person name="Igarashi Y."/>
            <person name="Tanasupawat S."/>
        </authorList>
    </citation>
    <scope>NUCLEOTIDE SEQUENCE [LARGE SCALE GENOMIC DNA]</scope>
    <source>
        <strain evidence="1 2">GKU157</strain>
    </source>
</reference>
<name>A0A5D0UDN4_9ACTN</name>